<comment type="caution">
    <text evidence="2">The sequence shown here is derived from an EMBL/GenBank/DDBJ whole genome shotgun (WGS) entry which is preliminary data.</text>
</comment>
<gene>
    <name evidence="2" type="primary">Acey_s0050.g1985</name>
    <name evidence="2" type="ORF">Y032_0050g1985</name>
</gene>
<evidence type="ECO:0000256" key="1">
    <source>
        <dbReference type="SAM" id="MobiDB-lite"/>
    </source>
</evidence>
<dbReference type="AlphaFoldDB" id="A0A016U9J7"/>
<organism evidence="2 3">
    <name type="scientific">Ancylostoma ceylanicum</name>
    <dbReference type="NCBI Taxonomy" id="53326"/>
    <lineage>
        <taxon>Eukaryota</taxon>
        <taxon>Metazoa</taxon>
        <taxon>Ecdysozoa</taxon>
        <taxon>Nematoda</taxon>
        <taxon>Chromadorea</taxon>
        <taxon>Rhabditida</taxon>
        <taxon>Rhabditina</taxon>
        <taxon>Rhabditomorpha</taxon>
        <taxon>Strongyloidea</taxon>
        <taxon>Ancylostomatidae</taxon>
        <taxon>Ancylostomatinae</taxon>
        <taxon>Ancylostoma</taxon>
    </lineage>
</organism>
<protein>
    <submittedName>
        <fullName evidence="2">Uncharacterized protein</fullName>
    </submittedName>
</protein>
<feature type="region of interest" description="Disordered" evidence="1">
    <location>
        <begin position="53"/>
        <end position="76"/>
    </location>
</feature>
<proteinExistence type="predicted"/>
<accession>A0A016U9J7</accession>
<reference evidence="3" key="1">
    <citation type="journal article" date="2015" name="Nat. Genet.">
        <title>The genome and transcriptome of the zoonotic hookworm Ancylostoma ceylanicum identify infection-specific gene families.</title>
        <authorList>
            <person name="Schwarz E.M."/>
            <person name="Hu Y."/>
            <person name="Antoshechkin I."/>
            <person name="Miller M.M."/>
            <person name="Sternberg P.W."/>
            <person name="Aroian R.V."/>
        </authorList>
    </citation>
    <scope>NUCLEOTIDE SEQUENCE</scope>
    <source>
        <strain evidence="3">HY135</strain>
    </source>
</reference>
<evidence type="ECO:0000313" key="2">
    <source>
        <dbReference type="EMBL" id="EYC11576.1"/>
    </source>
</evidence>
<evidence type="ECO:0000313" key="3">
    <source>
        <dbReference type="Proteomes" id="UP000024635"/>
    </source>
</evidence>
<dbReference type="Proteomes" id="UP000024635">
    <property type="component" value="Unassembled WGS sequence"/>
</dbReference>
<dbReference type="EMBL" id="JARK01001386">
    <property type="protein sequence ID" value="EYC11576.1"/>
    <property type="molecule type" value="Genomic_DNA"/>
</dbReference>
<sequence length="76" mass="8892">MNGRNAVHRTHSVHRISWWDTRIPSQRNTRPRFGRIESSFSESLLNGYVTVCPKSSRISRKPHPEFEDQSSETPQK</sequence>
<keyword evidence="3" id="KW-1185">Reference proteome</keyword>
<name>A0A016U9J7_9BILA</name>